<dbReference type="Gene3D" id="3.30.70.330">
    <property type="match status" value="3"/>
</dbReference>
<feature type="region of interest" description="Disordered" evidence="4">
    <location>
        <begin position="154"/>
        <end position="181"/>
    </location>
</feature>
<evidence type="ECO:0000256" key="1">
    <source>
        <dbReference type="ARBA" id="ARBA00004123"/>
    </source>
</evidence>
<name>A0A3P7LR84_DIBLA</name>
<dbReference type="InterPro" id="IPR035979">
    <property type="entry name" value="RBD_domain_sf"/>
</dbReference>
<feature type="domain" description="RRM" evidence="5">
    <location>
        <begin position="54"/>
        <end position="131"/>
    </location>
</feature>
<protein>
    <recommendedName>
        <fullName evidence="5">RRM domain-containing protein</fullName>
    </recommendedName>
</protein>
<dbReference type="PANTHER" id="PTHR48033">
    <property type="entry name" value="RNA-BINDING (RRM/RBD/RNP MOTIFS) FAMILY PROTEIN"/>
    <property type="match status" value="1"/>
</dbReference>
<dbReference type="SUPFAM" id="SSF54928">
    <property type="entry name" value="RNA-binding domain, RBD"/>
    <property type="match status" value="2"/>
</dbReference>
<feature type="compositionally biased region" description="Basic and acidic residues" evidence="4">
    <location>
        <begin position="161"/>
        <end position="181"/>
    </location>
</feature>
<feature type="domain" description="RRM" evidence="5">
    <location>
        <begin position="186"/>
        <end position="262"/>
    </location>
</feature>
<comment type="subcellular location">
    <subcellularLocation>
        <location evidence="1">Nucleus</location>
    </subcellularLocation>
</comment>
<evidence type="ECO:0000259" key="5">
    <source>
        <dbReference type="PROSITE" id="PS50102"/>
    </source>
</evidence>
<keyword evidence="3" id="KW-0694">RNA-binding</keyword>
<organism evidence="6 7">
    <name type="scientific">Dibothriocephalus latus</name>
    <name type="common">Fish tapeworm</name>
    <name type="synonym">Diphyllobothrium latum</name>
    <dbReference type="NCBI Taxonomy" id="60516"/>
    <lineage>
        <taxon>Eukaryota</taxon>
        <taxon>Metazoa</taxon>
        <taxon>Spiralia</taxon>
        <taxon>Lophotrochozoa</taxon>
        <taxon>Platyhelminthes</taxon>
        <taxon>Cestoda</taxon>
        <taxon>Eucestoda</taxon>
        <taxon>Diphyllobothriidea</taxon>
        <taxon>Diphyllobothriidae</taxon>
        <taxon>Dibothriocephalus</taxon>
    </lineage>
</organism>
<dbReference type="GO" id="GO:0000785">
    <property type="term" value="C:chromatin"/>
    <property type="evidence" value="ECO:0007669"/>
    <property type="project" value="TreeGrafter"/>
</dbReference>
<dbReference type="PANTHER" id="PTHR48033:SF10">
    <property type="entry name" value="RNA-BINDING PROTEIN SQUID"/>
    <property type="match status" value="1"/>
</dbReference>
<reference evidence="6 7" key="1">
    <citation type="submission" date="2018-11" db="EMBL/GenBank/DDBJ databases">
        <authorList>
            <consortium name="Pathogen Informatics"/>
        </authorList>
    </citation>
    <scope>NUCLEOTIDE SEQUENCE [LARGE SCALE GENOMIC DNA]</scope>
</reference>
<evidence type="ECO:0000256" key="4">
    <source>
        <dbReference type="SAM" id="MobiDB-lite"/>
    </source>
</evidence>
<proteinExistence type="predicted"/>
<keyword evidence="7" id="KW-1185">Reference proteome</keyword>
<dbReference type="GO" id="GO:0010468">
    <property type="term" value="P:regulation of gene expression"/>
    <property type="evidence" value="ECO:0007669"/>
    <property type="project" value="TreeGrafter"/>
</dbReference>
<dbReference type="GO" id="GO:0003723">
    <property type="term" value="F:RNA binding"/>
    <property type="evidence" value="ECO:0007669"/>
    <property type="project" value="UniProtKB-UniRule"/>
</dbReference>
<feature type="non-terminal residue" evidence="6">
    <location>
        <position position="356"/>
    </location>
</feature>
<evidence type="ECO:0000313" key="7">
    <source>
        <dbReference type="Proteomes" id="UP000281553"/>
    </source>
</evidence>
<gene>
    <name evidence="6" type="ORF">DILT_LOCUS11571</name>
</gene>
<keyword evidence="2" id="KW-0539">Nucleus</keyword>
<accession>A0A3P7LR84</accession>
<sequence length="356" mass="39598">MLSFPLTTIFTFFASSDGQFQIFSSSLDSCPPSAVLSYQNRQKEFQQTLNQSNSTVFIGGLKNHMEANILKAYFSQFGRINNIFLAVKPGTTTPLGFGFVNFAEGTDVACLLAKEKHDLGCGSIDVRMYTPAYPTHRRFFKLMPILSEQELEDDAQGAEAQFHKQSDQPEGDLRKHQTDDESQKPLEFYVEGLNAAITAENLRTHFAHYGEVLAVDISVDLSTNRPHGYGHITLRPTVDESQLFEAEHIVSGHLVKVRERPSSECSENTPVSYSPSTVSECQEKQKTSKTTLDQNATNVFIGGLKKNMEGDILKAYFSMFGSVINIYRAVSAYAHIHLGFGFVSFVKGTDLEGLLM</sequence>
<dbReference type="InterPro" id="IPR012677">
    <property type="entry name" value="Nucleotide-bd_a/b_plait_sf"/>
</dbReference>
<dbReference type="SMART" id="SM00360">
    <property type="entry name" value="RRM"/>
    <property type="match status" value="2"/>
</dbReference>
<dbReference type="Pfam" id="PF00076">
    <property type="entry name" value="RRM_1"/>
    <property type="match status" value="3"/>
</dbReference>
<evidence type="ECO:0000256" key="3">
    <source>
        <dbReference type="PROSITE-ProRule" id="PRU00176"/>
    </source>
</evidence>
<dbReference type="EMBL" id="UYRU01063469">
    <property type="protein sequence ID" value="VDN15740.1"/>
    <property type="molecule type" value="Genomic_DNA"/>
</dbReference>
<evidence type="ECO:0000313" key="6">
    <source>
        <dbReference type="EMBL" id="VDN15740.1"/>
    </source>
</evidence>
<dbReference type="GO" id="GO:0005654">
    <property type="term" value="C:nucleoplasm"/>
    <property type="evidence" value="ECO:0007669"/>
    <property type="project" value="TreeGrafter"/>
</dbReference>
<dbReference type="OrthoDB" id="4207594at2759"/>
<feature type="domain" description="RRM" evidence="5">
    <location>
        <begin position="297"/>
        <end position="356"/>
    </location>
</feature>
<dbReference type="PROSITE" id="PS50102">
    <property type="entry name" value="RRM"/>
    <property type="match status" value="3"/>
</dbReference>
<dbReference type="InterPro" id="IPR000504">
    <property type="entry name" value="RRM_dom"/>
</dbReference>
<evidence type="ECO:0000256" key="2">
    <source>
        <dbReference type="ARBA" id="ARBA00023242"/>
    </source>
</evidence>
<dbReference type="AlphaFoldDB" id="A0A3P7LR84"/>
<dbReference type="Proteomes" id="UP000281553">
    <property type="component" value="Unassembled WGS sequence"/>
</dbReference>